<comment type="caution">
    <text evidence="2">The sequence shown here is derived from an EMBL/GenBank/DDBJ whole genome shotgun (WGS) entry which is preliminary data.</text>
</comment>
<keyword evidence="3" id="KW-1185">Reference proteome</keyword>
<protein>
    <submittedName>
        <fullName evidence="2">Uncharacterized protein</fullName>
    </submittedName>
</protein>
<proteinExistence type="predicted"/>
<evidence type="ECO:0000313" key="2">
    <source>
        <dbReference type="EMBL" id="RAJ13501.1"/>
    </source>
</evidence>
<feature type="chain" id="PRO_5016383433" evidence="1">
    <location>
        <begin position="19"/>
        <end position="145"/>
    </location>
</feature>
<keyword evidence="1" id="KW-0732">Signal</keyword>
<gene>
    <name evidence="2" type="ORF">LY08_02020</name>
</gene>
<evidence type="ECO:0000256" key="1">
    <source>
        <dbReference type="SAM" id="SignalP"/>
    </source>
</evidence>
<name>A0A327R9W0_9FLAO</name>
<dbReference type="EMBL" id="QLLO01000006">
    <property type="protein sequence ID" value="RAJ13501.1"/>
    <property type="molecule type" value="Genomic_DNA"/>
</dbReference>
<reference evidence="2 3" key="1">
    <citation type="submission" date="2018-06" db="EMBL/GenBank/DDBJ databases">
        <title>Genomic Encyclopedia of Archaeal and Bacterial Type Strains, Phase II (KMG-II): from individual species to whole genera.</title>
        <authorList>
            <person name="Goeker M."/>
        </authorList>
    </citation>
    <scope>NUCLEOTIDE SEQUENCE [LARGE SCALE GENOMIC DNA]</scope>
    <source>
        <strain evidence="2 3">DSM 24464</strain>
    </source>
</reference>
<feature type="signal peptide" evidence="1">
    <location>
        <begin position="1"/>
        <end position="18"/>
    </location>
</feature>
<evidence type="ECO:0000313" key="3">
    <source>
        <dbReference type="Proteomes" id="UP000248703"/>
    </source>
</evidence>
<dbReference type="OrthoDB" id="1138897at2"/>
<organism evidence="2 3">
    <name type="scientific">Olleya aquimaris</name>
    <dbReference type="NCBI Taxonomy" id="639310"/>
    <lineage>
        <taxon>Bacteria</taxon>
        <taxon>Pseudomonadati</taxon>
        <taxon>Bacteroidota</taxon>
        <taxon>Flavobacteriia</taxon>
        <taxon>Flavobacteriales</taxon>
        <taxon>Flavobacteriaceae</taxon>
    </lineage>
</organism>
<accession>A0A327R9W0</accession>
<sequence>MRLSLILLFVLSLSTIQAQETTDQSTNSADYLQVTRYRLHPEELSIENEIDSEKVYIKIYYNNQASIAEDFAYFKPKKNEILFFYGKNKDNNSSEMYFKLDDSLKPIYQKKDFEQLMQVIKVLEYNVFSEDQFSSAEAYAALERV</sequence>
<dbReference type="RefSeq" id="WP_146603214.1">
    <property type="nucleotide sequence ID" value="NZ_QLLO01000006.1"/>
</dbReference>
<dbReference type="AlphaFoldDB" id="A0A327R9W0"/>
<dbReference type="Proteomes" id="UP000248703">
    <property type="component" value="Unassembled WGS sequence"/>
</dbReference>